<feature type="compositionally biased region" description="Basic residues" evidence="11">
    <location>
        <begin position="9"/>
        <end position="19"/>
    </location>
</feature>
<dbReference type="CTD" id="41740"/>
<dbReference type="FunFam" id="3.30.160.60:FF:000446">
    <property type="entry name" value="Zinc finger protein"/>
    <property type="match status" value="1"/>
</dbReference>
<dbReference type="PANTHER" id="PTHR24384:SF189">
    <property type="entry name" value="C2H2-TYPE DOMAIN-CONTAINING PROTEIN-RELATED"/>
    <property type="match status" value="1"/>
</dbReference>
<evidence type="ECO:0000256" key="2">
    <source>
        <dbReference type="ARBA" id="ARBA00022723"/>
    </source>
</evidence>
<evidence type="ECO:0000313" key="14">
    <source>
        <dbReference type="Proteomes" id="UP000494040"/>
    </source>
</evidence>
<feature type="region of interest" description="Disordered" evidence="11">
    <location>
        <begin position="1"/>
        <end position="105"/>
    </location>
</feature>
<feature type="domain" description="C2H2-type" evidence="12">
    <location>
        <begin position="498"/>
        <end position="525"/>
    </location>
</feature>
<feature type="compositionally biased region" description="Basic residues" evidence="11">
    <location>
        <begin position="72"/>
        <end position="82"/>
    </location>
</feature>
<dbReference type="PROSITE" id="PS50157">
    <property type="entry name" value="ZINC_FINGER_C2H2_2"/>
    <property type="match status" value="12"/>
</dbReference>
<dbReference type="GO" id="GO:0000978">
    <property type="term" value="F:RNA polymerase II cis-regulatory region sequence-specific DNA binding"/>
    <property type="evidence" value="ECO:0007669"/>
    <property type="project" value="TreeGrafter"/>
</dbReference>
<protein>
    <recommendedName>
        <fullName evidence="12">C2H2-type domain-containing protein</fullName>
    </recommendedName>
</protein>
<evidence type="ECO:0000256" key="1">
    <source>
        <dbReference type="ARBA" id="ARBA00004123"/>
    </source>
</evidence>
<feature type="domain" description="C2H2-type" evidence="12">
    <location>
        <begin position="435"/>
        <end position="462"/>
    </location>
</feature>
<feature type="domain" description="C2H2-type" evidence="12">
    <location>
        <begin position="526"/>
        <end position="553"/>
    </location>
</feature>
<evidence type="ECO:0000256" key="6">
    <source>
        <dbReference type="ARBA" id="ARBA00023015"/>
    </source>
</evidence>
<feature type="domain" description="C2H2-type" evidence="12">
    <location>
        <begin position="407"/>
        <end position="434"/>
    </location>
</feature>
<keyword evidence="8" id="KW-0804">Transcription</keyword>
<dbReference type="RefSeq" id="XP_014248635.1">
    <property type="nucleotide sequence ID" value="XM_014393149.2"/>
</dbReference>
<feature type="domain" description="C2H2-type" evidence="12">
    <location>
        <begin position="351"/>
        <end position="378"/>
    </location>
</feature>
<evidence type="ECO:0000256" key="4">
    <source>
        <dbReference type="ARBA" id="ARBA00022771"/>
    </source>
</evidence>
<evidence type="ECO:0000256" key="8">
    <source>
        <dbReference type="ARBA" id="ARBA00023163"/>
    </source>
</evidence>
<reference evidence="13" key="1">
    <citation type="submission" date="2022-01" db="UniProtKB">
        <authorList>
            <consortium name="EnsemblMetazoa"/>
        </authorList>
    </citation>
    <scope>IDENTIFICATION</scope>
</reference>
<evidence type="ECO:0000259" key="12">
    <source>
        <dbReference type="PROSITE" id="PS50157"/>
    </source>
</evidence>
<dbReference type="FunFam" id="3.30.160.60:FF:000065">
    <property type="entry name" value="B-cell CLL/lymphoma 6, member B"/>
    <property type="match status" value="2"/>
</dbReference>
<sequence length="713" mass="80987">MSPKGVKAAAKRAPLKPKSTRGTNNNLLKDPLETESKKEDLKENEIAKDKSPVQMTRARKPRAAKGDPPKKPTPKKAIKKKMSVGATGSKKVNPESPGSVSNDEENKFTQQAKCGYCMTTFKSIVGVKIHEKKCKLKPTENGEARISVVKTTQLQTNGIKSSVVNREPCTNGMDQSSSQEVQNGVEMMLNDKEYERNTPSQPFDQMIVKLDDSLCTCCGENLETAHISGDFECYECKKFFLLKSSLERHIKTIHQGDSHKCPQCGARCPDKGTLARHMYTHTGLKPYSCPVCKQEFSRKYHLVRHNMQTGCDGKEKPIFPCQVCGREFNRKDNLREHLRAHAGQTKRKKLFSCDFCGMEFCGTNLLQIHKKTHTGEKHYVCDFCPKRFPTSGAMKKHRRTHTGERPYECDTCHKRFAAKETLNRHVRIHTGYKPHCCNYCGKRFIQSSQLRSHLFYHTGQNVLQQNEAFVCELCGKKFNRRARLNEHVKYVHLGAKPFECDHCSKTFIRKEDLNRHLIIHSGIKAHQCPICSKSFAMKSSLKVHLLTHTKEPPRSCDECGRAFIRQDCLLRHMRNKHRDMLEEIRSEAEKKKLQQQLLQVAAEASIVEGLEDRAELDEKGLTDAVRELLTLLVDEATLRGLGWPEAGVEALLEAVIRRCGHEPASLSIPHHERLRHNIKLLFTVVIDDSAVKALLNNQSVDEVILHVLRLAKS</sequence>
<dbReference type="GO" id="GO:0000981">
    <property type="term" value="F:DNA-binding transcription factor activity, RNA polymerase II-specific"/>
    <property type="evidence" value="ECO:0007669"/>
    <property type="project" value="TreeGrafter"/>
</dbReference>
<dbReference type="PANTHER" id="PTHR24384">
    <property type="entry name" value="FINGER PUTATIVE TRANSCRIPTION FACTOR FAMILY-RELATED"/>
    <property type="match status" value="1"/>
</dbReference>
<dbReference type="OrthoDB" id="654211at2759"/>
<dbReference type="AlphaFoldDB" id="A0A8I6RR60"/>
<evidence type="ECO:0000256" key="7">
    <source>
        <dbReference type="ARBA" id="ARBA00023125"/>
    </source>
</evidence>
<keyword evidence="9" id="KW-0539">Nucleus</keyword>
<evidence type="ECO:0000256" key="9">
    <source>
        <dbReference type="ARBA" id="ARBA00023242"/>
    </source>
</evidence>
<dbReference type="EnsemblMetazoa" id="XM_014393149.2">
    <property type="protein sequence ID" value="XP_014248635.1"/>
    <property type="gene ID" value="LOC106666169"/>
</dbReference>
<feature type="compositionally biased region" description="Basic and acidic residues" evidence="11">
    <location>
        <begin position="30"/>
        <end position="51"/>
    </location>
</feature>
<dbReference type="FunFam" id="3.30.160.60:FF:000264">
    <property type="entry name" value="Zinc finger protein 236"/>
    <property type="match status" value="1"/>
</dbReference>
<dbReference type="SMART" id="SM00355">
    <property type="entry name" value="ZnF_C2H2"/>
    <property type="match status" value="12"/>
</dbReference>
<feature type="domain" description="C2H2-type" evidence="12">
    <location>
        <begin position="231"/>
        <end position="259"/>
    </location>
</feature>
<dbReference type="Pfam" id="PF00096">
    <property type="entry name" value="zf-C2H2"/>
    <property type="match status" value="10"/>
</dbReference>
<dbReference type="SUPFAM" id="SSF57667">
    <property type="entry name" value="beta-beta-alpha zinc fingers"/>
    <property type="match status" value="7"/>
</dbReference>
<accession>A0A8I6RR60</accession>
<dbReference type="GeneID" id="106666169"/>
<dbReference type="Proteomes" id="UP000494040">
    <property type="component" value="Unassembled WGS sequence"/>
</dbReference>
<keyword evidence="5" id="KW-0862">Zinc</keyword>
<feature type="domain" description="C2H2-type" evidence="12">
    <location>
        <begin position="469"/>
        <end position="497"/>
    </location>
</feature>
<organism evidence="13 14">
    <name type="scientific">Cimex lectularius</name>
    <name type="common">Bed bug</name>
    <name type="synonym">Acanthia lectularia</name>
    <dbReference type="NCBI Taxonomy" id="79782"/>
    <lineage>
        <taxon>Eukaryota</taxon>
        <taxon>Metazoa</taxon>
        <taxon>Ecdysozoa</taxon>
        <taxon>Arthropoda</taxon>
        <taxon>Hexapoda</taxon>
        <taxon>Insecta</taxon>
        <taxon>Pterygota</taxon>
        <taxon>Neoptera</taxon>
        <taxon>Paraneoptera</taxon>
        <taxon>Hemiptera</taxon>
        <taxon>Heteroptera</taxon>
        <taxon>Panheteroptera</taxon>
        <taxon>Cimicomorpha</taxon>
        <taxon>Cimicidae</taxon>
        <taxon>Cimex</taxon>
    </lineage>
</organism>
<dbReference type="OMA" id="HMPATES"/>
<dbReference type="GO" id="GO:0008270">
    <property type="term" value="F:zinc ion binding"/>
    <property type="evidence" value="ECO:0007669"/>
    <property type="project" value="UniProtKB-KW"/>
</dbReference>
<dbReference type="PROSITE" id="PS00028">
    <property type="entry name" value="ZINC_FINGER_C2H2_1"/>
    <property type="match status" value="11"/>
</dbReference>
<evidence type="ECO:0000313" key="13">
    <source>
        <dbReference type="EnsemblMetazoa" id="XP_014248635.1"/>
    </source>
</evidence>
<evidence type="ECO:0000256" key="11">
    <source>
        <dbReference type="SAM" id="MobiDB-lite"/>
    </source>
</evidence>
<feature type="domain" description="C2H2-type" evidence="12">
    <location>
        <begin position="379"/>
        <end position="406"/>
    </location>
</feature>
<dbReference type="FunFam" id="3.30.160.60:FF:000630">
    <property type="entry name" value="Zinc finger protein 180"/>
    <property type="match status" value="1"/>
</dbReference>
<keyword evidence="6" id="KW-0805">Transcription regulation</keyword>
<keyword evidence="7" id="KW-0238">DNA-binding</keyword>
<dbReference type="FunFam" id="3.30.160.60:FF:000145">
    <property type="entry name" value="Zinc finger protein 574"/>
    <property type="match status" value="1"/>
</dbReference>
<keyword evidence="4 10" id="KW-0863">Zinc-finger</keyword>
<feature type="domain" description="C2H2-type" evidence="12">
    <location>
        <begin position="287"/>
        <end position="317"/>
    </location>
</feature>
<feature type="domain" description="C2H2-type" evidence="12">
    <location>
        <begin position="554"/>
        <end position="577"/>
    </location>
</feature>
<keyword evidence="14" id="KW-1185">Reference proteome</keyword>
<dbReference type="FunFam" id="3.30.160.60:FF:000912">
    <property type="entry name" value="Zinc finger protein 660"/>
    <property type="match status" value="1"/>
</dbReference>
<feature type="domain" description="C2H2-type" evidence="12">
    <location>
        <begin position="319"/>
        <end position="346"/>
    </location>
</feature>
<dbReference type="InterPro" id="IPR050752">
    <property type="entry name" value="C2H2-ZF_domain"/>
</dbReference>
<proteinExistence type="predicted"/>
<dbReference type="InterPro" id="IPR036236">
    <property type="entry name" value="Znf_C2H2_sf"/>
</dbReference>
<comment type="subcellular location">
    <subcellularLocation>
        <location evidence="1">Nucleus</location>
    </subcellularLocation>
</comment>
<dbReference type="FunFam" id="3.30.160.60:FF:000512">
    <property type="entry name" value="zinc finger protein 197 isoform X1"/>
    <property type="match status" value="1"/>
</dbReference>
<feature type="domain" description="C2H2-type" evidence="12">
    <location>
        <begin position="259"/>
        <end position="286"/>
    </location>
</feature>
<evidence type="ECO:0000256" key="5">
    <source>
        <dbReference type="ARBA" id="ARBA00022833"/>
    </source>
</evidence>
<evidence type="ECO:0000256" key="10">
    <source>
        <dbReference type="PROSITE-ProRule" id="PRU00042"/>
    </source>
</evidence>
<evidence type="ECO:0000256" key="3">
    <source>
        <dbReference type="ARBA" id="ARBA00022737"/>
    </source>
</evidence>
<dbReference type="InterPro" id="IPR013087">
    <property type="entry name" value="Znf_C2H2_type"/>
</dbReference>
<dbReference type="Gene3D" id="3.30.160.60">
    <property type="entry name" value="Classic Zinc Finger"/>
    <property type="match status" value="11"/>
</dbReference>
<keyword evidence="3" id="KW-0677">Repeat</keyword>
<name>A0A8I6RR60_CIMLE</name>
<dbReference type="KEGG" id="clec:106666169"/>
<dbReference type="GO" id="GO:0005634">
    <property type="term" value="C:nucleus"/>
    <property type="evidence" value="ECO:0007669"/>
    <property type="project" value="UniProtKB-SubCell"/>
</dbReference>
<keyword evidence="2" id="KW-0479">Metal-binding</keyword>